<feature type="region of interest" description="Disordered" evidence="2">
    <location>
        <begin position="319"/>
        <end position="357"/>
    </location>
</feature>
<dbReference type="CDD" id="cd11291">
    <property type="entry name" value="gelsolin_S6_like"/>
    <property type="match status" value="1"/>
</dbReference>
<accession>A0A843V4N7</accession>
<evidence type="ECO:0000259" key="3">
    <source>
        <dbReference type="Pfam" id="PF00626"/>
    </source>
</evidence>
<dbReference type="GO" id="GO:0051015">
    <property type="term" value="F:actin filament binding"/>
    <property type="evidence" value="ECO:0007669"/>
    <property type="project" value="InterPro"/>
</dbReference>
<feature type="domain" description="Gelsolin-like" evidence="3">
    <location>
        <begin position="216"/>
        <end position="290"/>
    </location>
</feature>
<dbReference type="InterPro" id="IPR029006">
    <property type="entry name" value="ADF-H/Gelsolin-like_dom_sf"/>
</dbReference>
<dbReference type="Gene3D" id="3.40.20.10">
    <property type="entry name" value="Severin"/>
    <property type="match status" value="3"/>
</dbReference>
<evidence type="ECO:0000256" key="2">
    <source>
        <dbReference type="SAM" id="MobiDB-lite"/>
    </source>
</evidence>
<proteinExistence type="predicted"/>
<dbReference type="PRINTS" id="PR00597">
    <property type="entry name" value="GELSOLIN"/>
</dbReference>
<dbReference type="InterPro" id="IPR007123">
    <property type="entry name" value="Gelsolin-like_dom"/>
</dbReference>
<dbReference type="AlphaFoldDB" id="A0A843V4N7"/>
<evidence type="ECO:0000313" key="5">
    <source>
        <dbReference type="Proteomes" id="UP000652761"/>
    </source>
</evidence>
<sequence>MSLASKMVESLKSQAVHAQIYEGREPIQFFSIFQNFIVLRGGVSSGYKSYIAENGMADETYSEDGIALFRVQGSGPYNMQAVQVEPVASSLNSSCCYILHNGNTVFTWSGSLTTTKDLELVERQLDLIKPNLQSKPQKEGSESEQFWSLLGGKSEYRSQKIVKDAESDPHLFSCNFSKGVSRIHTLSFSVSNILLWYLVTPLSIIELMAENLKVTEIFNFSQDDLMTEDIFILDCHSSLFVWVGQQLDSKIKMQALNIGKKYVEQDFLLEKLSHETPIFIIMEGNEPAFFTCFFTWDSAKSAMQGNSFQRKLSIVKDGFTPTLDNPKRRTPTSYVGRSTVPDKSQRSRSMSFSPERVRARGRSPAFSALAANFENPDLRNLSTPPPVARKVYPKSVTPDSAKLAPRSTAIAALSASFGLARENIVPRPLKVLPEANKPKLETNGIGNNLAGSRIETLTIHEDVKEGEGEDEVGLLIYPYERLKTTSTDPVTEIDVTKREVQCWILTQIRIHEY</sequence>
<protein>
    <recommendedName>
        <fullName evidence="3">Gelsolin-like domain-containing protein</fullName>
    </recommendedName>
</protein>
<gene>
    <name evidence="4" type="ORF">Taro_019164</name>
</gene>
<dbReference type="SUPFAM" id="SSF55753">
    <property type="entry name" value="Actin depolymerizing proteins"/>
    <property type="match status" value="3"/>
</dbReference>
<name>A0A843V4N7_COLES</name>
<dbReference type="PANTHER" id="PTHR11977">
    <property type="entry name" value="VILLIN"/>
    <property type="match status" value="1"/>
</dbReference>
<evidence type="ECO:0000256" key="1">
    <source>
        <dbReference type="ARBA" id="ARBA00022737"/>
    </source>
</evidence>
<comment type="caution">
    <text evidence="4">The sequence shown here is derived from an EMBL/GenBank/DDBJ whole genome shotgun (WGS) entry which is preliminary data.</text>
</comment>
<feature type="region of interest" description="Disordered" evidence="2">
    <location>
        <begin position="380"/>
        <end position="400"/>
    </location>
</feature>
<evidence type="ECO:0000313" key="4">
    <source>
        <dbReference type="EMBL" id="MQL86619.1"/>
    </source>
</evidence>
<dbReference type="OrthoDB" id="1713913at2759"/>
<keyword evidence="1" id="KW-0677">Repeat</keyword>
<reference evidence="4" key="1">
    <citation type="submission" date="2017-07" db="EMBL/GenBank/DDBJ databases">
        <title>Taro Niue Genome Assembly and Annotation.</title>
        <authorList>
            <person name="Atibalentja N."/>
            <person name="Keating K."/>
            <person name="Fields C.J."/>
        </authorList>
    </citation>
    <scope>NUCLEOTIDE SEQUENCE</scope>
    <source>
        <strain evidence="4">Niue_2</strain>
        <tissue evidence="4">Leaf</tissue>
    </source>
</reference>
<dbReference type="InterPro" id="IPR007122">
    <property type="entry name" value="Villin/Gelsolin"/>
</dbReference>
<dbReference type="EMBL" id="NMUH01000915">
    <property type="protein sequence ID" value="MQL86619.1"/>
    <property type="molecule type" value="Genomic_DNA"/>
</dbReference>
<dbReference type="SMART" id="SM00262">
    <property type="entry name" value="GEL"/>
    <property type="match status" value="2"/>
</dbReference>
<dbReference type="GO" id="GO:0051014">
    <property type="term" value="P:actin filament severing"/>
    <property type="evidence" value="ECO:0007669"/>
    <property type="project" value="TreeGrafter"/>
</dbReference>
<dbReference type="FunFam" id="3.40.20.10:FF:000001">
    <property type="entry name" value="Gelsolin"/>
    <property type="match status" value="1"/>
</dbReference>
<organism evidence="4 5">
    <name type="scientific">Colocasia esculenta</name>
    <name type="common">Wild taro</name>
    <name type="synonym">Arum esculentum</name>
    <dbReference type="NCBI Taxonomy" id="4460"/>
    <lineage>
        <taxon>Eukaryota</taxon>
        <taxon>Viridiplantae</taxon>
        <taxon>Streptophyta</taxon>
        <taxon>Embryophyta</taxon>
        <taxon>Tracheophyta</taxon>
        <taxon>Spermatophyta</taxon>
        <taxon>Magnoliopsida</taxon>
        <taxon>Liliopsida</taxon>
        <taxon>Araceae</taxon>
        <taxon>Aroideae</taxon>
        <taxon>Colocasieae</taxon>
        <taxon>Colocasia</taxon>
    </lineage>
</organism>
<dbReference type="Pfam" id="PF00626">
    <property type="entry name" value="Gelsolin"/>
    <property type="match status" value="1"/>
</dbReference>
<dbReference type="CDD" id="cd11288">
    <property type="entry name" value="gelsolin_S5_like"/>
    <property type="match status" value="1"/>
</dbReference>
<keyword evidence="5" id="KW-1185">Reference proteome</keyword>
<dbReference type="PANTHER" id="PTHR11977:SF138">
    <property type="entry name" value="VILLIN-4"/>
    <property type="match status" value="1"/>
</dbReference>
<dbReference type="Proteomes" id="UP000652761">
    <property type="component" value="Unassembled WGS sequence"/>
</dbReference>